<dbReference type="AlphaFoldDB" id="A0A160T435"/>
<dbReference type="EMBL" id="LN890655">
    <property type="protein sequence ID" value="CUS04816.2"/>
    <property type="molecule type" value="Genomic_DNA"/>
</dbReference>
<evidence type="ECO:0000256" key="1">
    <source>
        <dbReference type="ARBA" id="ARBA00008950"/>
    </source>
</evidence>
<comment type="similarity">
    <text evidence="1">Belongs to the metallophosphoesterase superfamily. YfcE family.</text>
</comment>
<evidence type="ECO:0000313" key="3">
    <source>
        <dbReference type="EMBL" id="CUS04816.2"/>
    </source>
</evidence>
<dbReference type="RefSeq" id="WP_095044100.1">
    <property type="nucleotide sequence ID" value="NZ_LN890655.1"/>
</dbReference>
<sequence>MRIALISDIHGNLVALEAALADIQRRGAERIICLGDVAAGGPQPREVIQRLHDLAIPVVMGNTDQWLLNPVPIDADSEEKEQEAARDQWAAAQLTAADTELVLGYQPTLSLDFGHGFTLLCYHGSPRSFNDRIEPGTPLDDLDRWFAEERALINAGGHTHEPMIRRYGSSTLVNPGSIGLPLIKPTGAAAINPAWAEYALLERDDDALSIALLRVPYPLADLAAAVRAAGLPGGESWLADWRPGDVF</sequence>
<dbReference type="InterPro" id="IPR050126">
    <property type="entry name" value="Ap4A_hydrolase"/>
</dbReference>
<reference evidence="3" key="1">
    <citation type="submission" date="2016-01" db="EMBL/GenBank/DDBJ databases">
        <authorList>
            <person name="Mcilroy J.S."/>
            <person name="Karst M S."/>
            <person name="Albertsen M."/>
        </authorList>
    </citation>
    <scope>NUCLEOTIDE SEQUENCE</scope>
    <source>
        <strain evidence="3">Cfx-K</strain>
    </source>
</reference>
<feature type="domain" description="Calcineurin-like phosphoesterase" evidence="2">
    <location>
        <begin position="1"/>
        <end position="187"/>
    </location>
</feature>
<gene>
    <name evidence="3" type="ORF">CFX0092_A2938</name>
</gene>
<dbReference type="InterPro" id="IPR029052">
    <property type="entry name" value="Metallo-depent_PP-like"/>
</dbReference>
<dbReference type="GO" id="GO:0016791">
    <property type="term" value="F:phosphatase activity"/>
    <property type="evidence" value="ECO:0007669"/>
    <property type="project" value="TreeGrafter"/>
</dbReference>
<dbReference type="PANTHER" id="PTHR42850:SF2">
    <property type="entry name" value="BLL5683 PROTEIN"/>
    <property type="match status" value="1"/>
</dbReference>
<protein>
    <submittedName>
        <fullName evidence="3">Phosphoesterase</fullName>
    </submittedName>
</protein>
<dbReference type="InterPro" id="IPR024654">
    <property type="entry name" value="Calcineurin-like_PHP_lpxH"/>
</dbReference>
<dbReference type="InterPro" id="IPR011152">
    <property type="entry name" value="Pesterase_MJ0912"/>
</dbReference>
<dbReference type="PANTHER" id="PTHR42850">
    <property type="entry name" value="METALLOPHOSPHOESTERASE"/>
    <property type="match status" value="1"/>
</dbReference>
<proteinExistence type="inferred from homology"/>
<accession>A0A160T435</accession>
<dbReference type="PIRSF" id="PIRSF000883">
    <property type="entry name" value="Pesterase_MJ0912"/>
    <property type="match status" value="1"/>
</dbReference>
<dbReference type="Proteomes" id="UP000215027">
    <property type="component" value="Chromosome I"/>
</dbReference>
<dbReference type="KEGG" id="pbf:CFX0092_A2938"/>
<evidence type="ECO:0000313" key="4">
    <source>
        <dbReference type="Proteomes" id="UP000215027"/>
    </source>
</evidence>
<name>A0A160T435_9CHLR</name>
<dbReference type="GO" id="GO:0005737">
    <property type="term" value="C:cytoplasm"/>
    <property type="evidence" value="ECO:0007669"/>
    <property type="project" value="TreeGrafter"/>
</dbReference>
<dbReference type="Pfam" id="PF12850">
    <property type="entry name" value="Metallophos_2"/>
    <property type="match status" value="1"/>
</dbReference>
<dbReference type="OrthoDB" id="9813918at2"/>
<organism evidence="3 4">
    <name type="scientific">Candidatus Promineifilum breve</name>
    <dbReference type="NCBI Taxonomy" id="1806508"/>
    <lineage>
        <taxon>Bacteria</taxon>
        <taxon>Bacillati</taxon>
        <taxon>Chloroflexota</taxon>
        <taxon>Ardenticatenia</taxon>
        <taxon>Candidatus Promineifilales</taxon>
        <taxon>Candidatus Promineifilaceae</taxon>
        <taxon>Candidatus Promineifilum</taxon>
    </lineage>
</organism>
<evidence type="ECO:0000259" key="2">
    <source>
        <dbReference type="Pfam" id="PF12850"/>
    </source>
</evidence>
<keyword evidence="4" id="KW-1185">Reference proteome</keyword>
<dbReference type="SUPFAM" id="SSF56300">
    <property type="entry name" value="Metallo-dependent phosphatases"/>
    <property type="match status" value="1"/>
</dbReference>
<dbReference type="Gene3D" id="3.60.21.10">
    <property type="match status" value="1"/>
</dbReference>